<dbReference type="RefSeq" id="WP_121153013.1">
    <property type="nucleotide sequence ID" value="NZ_CP032829.1"/>
</dbReference>
<proteinExistence type="predicted"/>
<dbReference type="EMBL" id="CP032829">
    <property type="protein sequence ID" value="AYJ86388.1"/>
    <property type="molecule type" value="Genomic_DNA"/>
</dbReference>
<dbReference type="OrthoDB" id="271821at2"/>
<keyword evidence="3" id="KW-1185">Reference proteome</keyword>
<dbReference type="Pfam" id="PF12760">
    <property type="entry name" value="Zn_ribbon_IS1595"/>
    <property type="match status" value="1"/>
</dbReference>
<accession>A0A494TLU5</accession>
<dbReference type="InterPro" id="IPR024445">
    <property type="entry name" value="Tnp_ISXO2-like"/>
</dbReference>
<dbReference type="Proteomes" id="UP000276254">
    <property type="component" value="Chromosome"/>
</dbReference>
<dbReference type="AlphaFoldDB" id="A0A494TLU5"/>
<organism evidence="2 3">
    <name type="scientific">Sphingomonas paeninsulae</name>
    <dbReference type="NCBI Taxonomy" id="2319844"/>
    <lineage>
        <taxon>Bacteria</taxon>
        <taxon>Pseudomonadati</taxon>
        <taxon>Pseudomonadota</taxon>
        <taxon>Alphaproteobacteria</taxon>
        <taxon>Sphingomonadales</taxon>
        <taxon>Sphingomonadaceae</taxon>
        <taxon>Sphingomonas</taxon>
    </lineage>
</organism>
<evidence type="ECO:0000313" key="3">
    <source>
        <dbReference type="Proteomes" id="UP000276254"/>
    </source>
</evidence>
<name>A0A494TLU5_SPHPE</name>
<evidence type="ECO:0000313" key="2">
    <source>
        <dbReference type="EMBL" id="AYJ86388.1"/>
    </source>
</evidence>
<reference evidence="2 3" key="1">
    <citation type="submission" date="2018-09" db="EMBL/GenBank/DDBJ databases">
        <title>Sphingomonas peninsula sp. nov., isolated from fildes peninsula, Antarctic soil.</title>
        <authorList>
            <person name="Yingchao G."/>
        </authorList>
    </citation>
    <scope>NUCLEOTIDE SEQUENCE [LARGE SCALE GENOMIC DNA]</scope>
    <source>
        <strain evidence="2 3">YZ-8</strain>
    </source>
</reference>
<dbReference type="InterPro" id="IPR024442">
    <property type="entry name" value="Transposase_Zn_ribbon"/>
</dbReference>
<gene>
    <name evidence="2" type="ORF">D3Y57_10965</name>
</gene>
<protein>
    <submittedName>
        <fullName evidence="2">IS1595 family transposase</fullName>
    </submittedName>
</protein>
<dbReference type="NCBIfam" id="NF033547">
    <property type="entry name" value="transpos_IS1595"/>
    <property type="match status" value="1"/>
</dbReference>
<dbReference type="KEGG" id="spha:D3Y57_10965"/>
<sequence>MASGGRQRPQHHTQAKRNRTFTLDDLYAMKEEDYERLFRRMRWPETDGEPVCPNKECKGLDHWWLENQQRWKCKGCHKQFSITSGSGFHHTKLPLPTLLKALRTFILGSKGNATSTLMKDVGIQYKTAFLLQQKFRDGLKHCIDEITLEGEVEIDGAWFGGYIKPENRKINRVDRRLKENLNGKRLVVVGARERGRHGRAIARVFEQEWQSIPWLREHLDRSSTVYSDEGQWDNLLASHKLLQVNHSEEYQKDGFINTNQMESLFSRLRRFEVGTHHHISGKYLAYYACDGVWRENNRELDDRAKLERALGCIMQAPPSRTFGGYYQFGAANLWRGTDDNPFAGWVQ</sequence>
<feature type="domain" description="ISXO2-like transposase" evidence="1">
    <location>
        <begin position="147"/>
        <end position="296"/>
    </location>
</feature>
<dbReference type="Pfam" id="PF12762">
    <property type="entry name" value="DDE_Tnp_IS1595"/>
    <property type="match status" value="1"/>
</dbReference>
<dbReference type="SMART" id="SM01126">
    <property type="entry name" value="DDE_Tnp_IS1595"/>
    <property type="match status" value="1"/>
</dbReference>
<evidence type="ECO:0000259" key="1">
    <source>
        <dbReference type="SMART" id="SM01126"/>
    </source>
</evidence>